<dbReference type="AlphaFoldDB" id="A0ABD3J065"/>
<dbReference type="EMBL" id="JBJKBG010000010">
    <property type="protein sequence ID" value="KAL3719924.1"/>
    <property type="molecule type" value="Genomic_DNA"/>
</dbReference>
<gene>
    <name evidence="1" type="ORF">ACJRO7_004845</name>
</gene>
<reference evidence="1 2" key="1">
    <citation type="submission" date="2024-11" db="EMBL/GenBank/DDBJ databases">
        <title>Chromosome-level genome assembly of Eucalyptus globulus Labill. provides insights into its genome evolution.</title>
        <authorList>
            <person name="Li X."/>
        </authorList>
    </citation>
    <scope>NUCLEOTIDE SEQUENCE [LARGE SCALE GENOMIC DNA]</scope>
    <source>
        <strain evidence="1">CL2024</strain>
        <tissue evidence="1">Fresh tender leaves</tissue>
    </source>
</reference>
<sequence length="171" mass="20127">MESFNNSNNNNKRAIALGMPPLPLTSQRMEGQSSHNPNIHPEKFNRTLASRQYGENFRLKHNSRIMKSERTLQALDVDVERASMTMYYWKRQHYLFQVENDELKQNFGSCSLEIESKQAEYVLLNRKKDVYVDQQKYEELMKSNMANAEFMDMDMDTIRDCRPTTLCGPQD</sequence>
<accession>A0ABD3J065</accession>
<evidence type="ECO:0000313" key="2">
    <source>
        <dbReference type="Proteomes" id="UP001634007"/>
    </source>
</evidence>
<protein>
    <submittedName>
        <fullName evidence="1">Uncharacterized protein</fullName>
    </submittedName>
</protein>
<keyword evidence="2" id="KW-1185">Reference proteome</keyword>
<dbReference type="Proteomes" id="UP001634007">
    <property type="component" value="Unassembled WGS sequence"/>
</dbReference>
<evidence type="ECO:0000313" key="1">
    <source>
        <dbReference type="EMBL" id="KAL3719924.1"/>
    </source>
</evidence>
<organism evidence="1 2">
    <name type="scientific">Eucalyptus globulus</name>
    <name type="common">Tasmanian blue gum</name>
    <dbReference type="NCBI Taxonomy" id="34317"/>
    <lineage>
        <taxon>Eukaryota</taxon>
        <taxon>Viridiplantae</taxon>
        <taxon>Streptophyta</taxon>
        <taxon>Embryophyta</taxon>
        <taxon>Tracheophyta</taxon>
        <taxon>Spermatophyta</taxon>
        <taxon>Magnoliopsida</taxon>
        <taxon>eudicotyledons</taxon>
        <taxon>Gunneridae</taxon>
        <taxon>Pentapetalae</taxon>
        <taxon>rosids</taxon>
        <taxon>malvids</taxon>
        <taxon>Myrtales</taxon>
        <taxon>Myrtaceae</taxon>
        <taxon>Myrtoideae</taxon>
        <taxon>Eucalypteae</taxon>
        <taxon>Eucalyptus</taxon>
    </lineage>
</organism>
<name>A0ABD3J065_EUCGL</name>
<comment type="caution">
    <text evidence="1">The sequence shown here is derived from an EMBL/GenBank/DDBJ whole genome shotgun (WGS) entry which is preliminary data.</text>
</comment>
<proteinExistence type="predicted"/>